<dbReference type="EMBL" id="JAHPRE010000006">
    <property type="protein sequence ID" value="MCU4395787.1"/>
    <property type="molecule type" value="Genomic_DNA"/>
</dbReference>
<reference evidence="3" key="1">
    <citation type="submission" date="2021-06" db="EMBL/GenBank/DDBJ databases">
        <title>Propagation of a rapidly emergent carbapenem-resistant Acinetobacter baumannii lineage by various extra-hospital transmission networks.</title>
        <authorList>
            <person name="Calix J."/>
        </authorList>
    </citation>
    <scope>NUCLEOTIDE SEQUENCE</scope>
    <source>
        <strain evidence="3">WU_MDCI_Aw63</strain>
    </source>
</reference>
<evidence type="ECO:0000259" key="2">
    <source>
        <dbReference type="Pfam" id="PF18788"/>
    </source>
</evidence>
<dbReference type="Pfam" id="PF18788">
    <property type="entry name" value="DarA_N"/>
    <property type="match status" value="1"/>
</dbReference>
<evidence type="ECO:0000313" key="3">
    <source>
        <dbReference type="EMBL" id="MCU4395787.1"/>
    </source>
</evidence>
<proteinExistence type="predicted"/>
<name>A0AAW5R7I8_ACIJU</name>
<dbReference type="RefSeq" id="WP_262578347.1">
    <property type="nucleotide sequence ID" value="NZ_JAHPRE010000006.1"/>
</dbReference>
<feature type="coiled-coil region" evidence="1">
    <location>
        <begin position="328"/>
        <end position="369"/>
    </location>
</feature>
<gene>
    <name evidence="3" type="ORF">KTH64_02120</name>
</gene>
<protein>
    <recommendedName>
        <fullName evidence="2">Defence against restriction A N-terminal domain-containing protein</fullName>
    </recommendedName>
</protein>
<organism evidence="3 4">
    <name type="scientific">Acinetobacter junii</name>
    <dbReference type="NCBI Taxonomy" id="40215"/>
    <lineage>
        <taxon>Bacteria</taxon>
        <taxon>Pseudomonadati</taxon>
        <taxon>Pseudomonadota</taxon>
        <taxon>Gammaproteobacteria</taxon>
        <taxon>Moraxellales</taxon>
        <taxon>Moraxellaceae</taxon>
        <taxon>Acinetobacter</taxon>
    </lineage>
</organism>
<keyword evidence="1" id="KW-0175">Coiled coil</keyword>
<evidence type="ECO:0000313" key="4">
    <source>
        <dbReference type="Proteomes" id="UP001208534"/>
    </source>
</evidence>
<evidence type="ECO:0000256" key="1">
    <source>
        <dbReference type="SAM" id="Coils"/>
    </source>
</evidence>
<dbReference type="Proteomes" id="UP001208534">
    <property type="component" value="Unassembled WGS sequence"/>
</dbReference>
<sequence length="633" mass="70118">MRNIDIFTLLHEPHTSRLVQGFDSVNSGACSIGVIKGQYRQLNAILTESATEEDQWRIVNLKGSINSIAAFDSVAVLGAVDNDHASALAQMQFGRMFDAIEDDVIETNTNGLLRHLATPQFHKHKQLIHRDHLVALQDIPCAVLPGWDGIELTTHEGKTANLLLDMQLHDDNTELLSSFDGLANLLESIGAEHPDFDSIIVEYQYLDKLMDMLHTAMQTASKGGVKVLNVDRSEKPFRHKKVLNVAVSYDFEDGQSITILFHNPDRDAKRISPQDTLLSWKILMNKRDVTGVIQPNQGEGIALPVLAGRVVKLINQNSARFKRTQAKKAESAQTLADTEQRIADKQNQKTALSSEIQGLLDQIDGLNKQNNGQAPNTDTSAVGNTEQSANTKAVTKAEARQIYDALDIRHRWLTGGTTEEFYNQNYPAGISEALTDAKNLLERPFGKVALANGLKASIERMIVIVEQTIERWNKGLSEDSSKAKTYPPIEDLGNGYYKAFKNDKKLDDWTAHINTNGEWEVSANNASSRAWNNGYGAPRFFKTIEEMIAKYPAFAALPAMLPTDNNTNANSNNDDADYLNKVIKGEVDFSKASEVESQLESIGSRLTPETNDLFEQAVSAYSMYQVNQAASVN</sequence>
<comment type="caution">
    <text evidence="3">The sequence shown here is derived from an EMBL/GenBank/DDBJ whole genome shotgun (WGS) entry which is preliminary data.</text>
</comment>
<dbReference type="InterPro" id="IPR041140">
    <property type="entry name" value="DarA_N"/>
</dbReference>
<accession>A0AAW5R7I8</accession>
<feature type="domain" description="Defence against restriction A N-terminal" evidence="2">
    <location>
        <begin position="195"/>
        <end position="318"/>
    </location>
</feature>
<dbReference type="AlphaFoldDB" id="A0AAW5R7I8"/>